<organism evidence="3 4">
    <name type="scientific">Caenorhabditis remanei</name>
    <name type="common">Caenorhabditis vulgaris</name>
    <dbReference type="NCBI Taxonomy" id="31234"/>
    <lineage>
        <taxon>Eukaryota</taxon>
        <taxon>Metazoa</taxon>
        <taxon>Ecdysozoa</taxon>
        <taxon>Nematoda</taxon>
        <taxon>Chromadorea</taxon>
        <taxon>Rhabditida</taxon>
        <taxon>Rhabditina</taxon>
        <taxon>Rhabditomorpha</taxon>
        <taxon>Rhabditoidea</taxon>
        <taxon>Rhabditidae</taxon>
        <taxon>Peloderinae</taxon>
        <taxon>Caenorhabditis</taxon>
    </lineage>
</organism>
<dbReference type="Proteomes" id="UP000483820">
    <property type="component" value="Chromosome V"/>
</dbReference>
<evidence type="ECO:0000313" key="3">
    <source>
        <dbReference type="EMBL" id="OZF80061.1"/>
    </source>
</evidence>
<comment type="caution">
    <text evidence="3">The sequence shown here is derived from an EMBL/GenBank/DDBJ whole genome shotgun (WGS) entry which is preliminary data.</text>
</comment>
<name>A0A260Z324_CAERE</name>
<dbReference type="AlphaFoldDB" id="A0A260Z324"/>
<reference evidence="3" key="1">
    <citation type="submission" date="2017-08" db="EMBL/GenBank/DDBJ databases">
        <authorList>
            <person name="de Groot N.N."/>
        </authorList>
    </citation>
    <scope>NUCLEOTIDE SEQUENCE [LARGE SCALE GENOMIC DNA]</scope>
    <source>
        <strain evidence="3">PX439</strain>
    </source>
</reference>
<reference evidence="2 5" key="3">
    <citation type="submission" date="2019-12" db="EMBL/GenBank/DDBJ databases">
        <title>Chromosome-level assembly of the Caenorhabditis remanei genome.</title>
        <authorList>
            <person name="Teterina A.A."/>
            <person name="Willis J.H."/>
            <person name="Phillips P.C."/>
        </authorList>
    </citation>
    <scope>NUCLEOTIDE SEQUENCE [LARGE SCALE GENOMIC DNA]</scope>
    <source>
        <strain evidence="2 5">PX506</strain>
        <tissue evidence="2">Whole organism</tissue>
    </source>
</reference>
<keyword evidence="4" id="KW-1185">Reference proteome</keyword>
<sequence length="70" mass="8337">MAGSTTKNTVNNRTHTDELREISSTHGSSIQRPEERRRLLIYYRIIRDRMIRFGEDFEVAAHRVNFNILF</sequence>
<evidence type="ECO:0000256" key="1">
    <source>
        <dbReference type="SAM" id="MobiDB-lite"/>
    </source>
</evidence>
<feature type="compositionally biased region" description="Basic and acidic residues" evidence="1">
    <location>
        <begin position="14"/>
        <end position="23"/>
    </location>
</feature>
<dbReference type="EMBL" id="NMWX01000394">
    <property type="protein sequence ID" value="OZF80061.1"/>
    <property type="molecule type" value="Genomic_DNA"/>
</dbReference>
<feature type="compositionally biased region" description="Polar residues" evidence="1">
    <location>
        <begin position="1"/>
        <end position="13"/>
    </location>
</feature>
<reference evidence="4" key="2">
    <citation type="submission" date="2017-08" db="EMBL/GenBank/DDBJ databases">
        <authorList>
            <person name="Fierst J.L."/>
        </authorList>
    </citation>
    <scope>NUCLEOTIDE SEQUENCE [LARGE SCALE GENOMIC DNA]</scope>
    <source>
        <strain evidence="4">PX439</strain>
    </source>
</reference>
<dbReference type="EMBL" id="WUAV01000005">
    <property type="protein sequence ID" value="KAF1752872.1"/>
    <property type="molecule type" value="Genomic_DNA"/>
</dbReference>
<evidence type="ECO:0000313" key="2">
    <source>
        <dbReference type="EMBL" id="KAF1752872.1"/>
    </source>
</evidence>
<feature type="region of interest" description="Disordered" evidence="1">
    <location>
        <begin position="1"/>
        <end position="32"/>
    </location>
</feature>
<evidence type="ECO:0000313" key="5">
    <source>
        <dbReference type="Proteomes" id="UP000483820"/>
    </source>
</evidence>
<feature type="non-terminal residue" evidence="3">
    <location>
        <position position="1"/>
    </location>
</feature>
<protein>
    <submittedName>
        <fullName evidence="3">Uncharacterized protein</fullName>
    </submittedName>
</protein>
<accession>A0A260Z324</accession>
<proteinExistence type="predicted"/>
<gene>
    <name evidence="3" type="ORF">FL82_17734</name>
    <name evidence="2" type="ORF">GCK72_019427</name>
</gene>
<dbReference type="Proteomes" id="UP000216624">
    <property type="component" value="Unassembled WGS sequence"/>
</dbReference>
<evidence type="ECO:0000313" key="4">
    <source>
        <dbReference type="Proteomes" id="UP000216624"/>
    </source>
</evidence>